<dbReference type="Proteomes" id="UP000238479">
    <property type="component" value="Chromosome 5"/>
</dbReference>
<dbReference type="PRINTS" id="PR00075">
    <property type="entry name" value="FACDDSATRASE"/>
</dbReference>
<sequence length="364" mass="42193">MVTSIKMVTWLTSINYLTLFTWLTSINNGQFPTCFSCRGNYWCSSTVERELSLSESDMGLLGIWVAILNTPCAYFSGRNWNLLDLVTAAMFVSIHVLCLFAPFHFNWSVFFLMLALGYATGLGITLSYHRNLAHRSFRLPKFLEYLFAYIAVLSAQGSPIDWVSTHRYHHQYTDTEKDAHSPLKGFWFSHMGWILDSNTRFRRYGGLKNVEDLKRQPFYRFLHHTFFLHSFILGGILYVLGGFPFIVWGMGVRMVIVFHSTLLVNSAGHTWGYQAWNTGDLSKNLWWLGLLVLGEGWHNNHHAFEYSARQGLEWWQIDVTWYVIRFLEALGLAKDVKLPSEAHKKRKTLETRTTVASHEISYED</sequence>
<dbReference type="GO" id="GO:0016717">
    <property type="term" value="F:oxidoreductase activity, acting on paired donors, with oxidation of a pair of donors resulting in the reduction of molecular oxygen to two molecules of water"/>
    <property type="evidence" value="ECO:0007669"/>
    <property type="project" value="InterPro"/>
</dbReference>
<evidence type="ECO:0000256" key="8">
    <source>
        <dbReference type="ARBA" id="ARBA00023002"/>
    </source>
</evidence>
<evidence type="ECO:0000259" key="15">
    <source>
        <dbReference type="Pfam" id="PF00487"/>
    </source>
</evidence>
<evidence type="ECO:0000256" key="12">
    <source>
        <dbReference type="ARBA" id="ARBA00023160"/>
    </source>
</evidence>
<evidence type="ECO:0000256" key="13">
    <source>
        <dbReference type="RuleBase" id="RU000581"/>
    </source>
</evidence>
<feature type="transmembrane region" description="Helical" evidence="14">
    <location>
        <begin position="82"/>
        <end position="103"/>
    </location>
</feature>
<feature type="transmembrane region" description="Helical" evidence="14">
    <location>
        <begin position="221"/>
        <end position="239"/>
    </location>
</feature>
<evidence type="ECO:0000256" key="9">
    <source>
        <dbReference type="ARBA" id="ARBA00023004"/>
    </source>
</evidence>
<keyword evidence="10" id="KW-0443">Lipid metabolism</keyword>
<keyword evidence="8 13" id="KW-0560">Oxidoreductase</keyword>
<evidence type="ECO:0000256" key="4">
    <source>
        <dbReference type="ARBA" id="ARBA00022516"/>
    </source>
</evidence>
<dbReference type="Gramene" id="PRQ32771">
    <property type="protein sequence ID" value="PRQ32771"/>
    <property type="gene ID" value="RchiOBHm_Chr5g0050081"/>
</dbReference>
<keyword evidence="17" id="KW-1185">Reference proteome</keyword>
<feature type="transmembrane region" description="Helical" evidence="14">
    <location>
        <begin position="109"/>
        <end position="128"/>
    </location>
</feature>
<keyword evidence="7 14" id="KW-1133">Transmembrane helix</keyword>
<organism evidence="16 17">
    <name type="scientific">Rosa chinensis</name>
    <name type="common">China rose</name>
    <dbReference type="NCBI Taxonomy" id="74649"/>
    <lineage>
        <taxon>Eukaryota</taxon>
        <taxon>Viridiplantae</taxon>
        <taxon>Streptophyta</taxon>
        <taxon>Embryophyta</taxon>
        <taxon>Tracheophyta</taxon>
        <taxon>Spermatophyta</taxon>
        <taxon>Magnoliopsida</taxon>
        <taxon>eudicotyledons</taxon>
        <taxon>Gunneridae</taxon>
        <taxon>Pentapetalae</taxon>
        <taxon>rosids</taxon>
        <taxon>fabids</taxon>
        <taxon>Rosales</taxon>
        <taxon>Rosaceae</taxon>
        <taxon>Rosoideae</taxon>
        <taxon>Rosoideae incertae sedis</taxon>
        <taxon>Rosa</taxon>
    </lineage>
</organism>
<keyword evidence="9" id="KW-0408">Iron</keyword>
<evidence type="ECO:0000313" key="17">
    <source>
        <dbReference type="Proteomes" id="UP000238479"/>
    </source>
</evidence>
<evidence type="ECO:0000256" key="11">
    <source>
        <dbReference type="ARBA" id="ARBA00023136"/>
    </source>
</evidence>
<keyword evidence="5 13" id="KW-0812">Transmembrane</keyword>
<evidence type="ECO:0000256" key="1">
    <source>
        <dbReference type="ARBA" id="ARBA00004141"/>
    </source>
</evidence>
<accession>A0A2P6QF36</accession>
<feature type="domain" description="Fatty acid desaturase" evidence="15">
    <location>
        <begin position="106"/>
        <end position="320"/>
    </location>
</feature>
<dbReference type="GO" id="GO:0005789">
    <property type="term" value="C:endoplasmic reticulum membrane"/>
    <property type="evidence" value="ECO:0007669"/>
    <property type="project" value="TreeGrafter"/>
</dbReference>
<protein>
    <submittedName>
        <fullName evidence="16">Putative acyl-CoA desaturase</fullName>
    </submittedName>
</protein>
<evidence type="ECO:0000256" key="2">
    <source>
        <dbReference type="ARBA" id="ARBA00005189"/>
    </source>
</evidence>
<comment type="domain">
    <text evidence="13">The histidine box domains are involved in binding the catalytic metal ions.</text>
</comment>
<dbReference type="EMBL" id="PDCK01000043">
    <property type="protein sequence ID" value="PRQ32771.1"/>
    <property type="molecule type" value="Genomic_DNA"/>
</dbReference>
<dbReference type="InterPro" id="IPR015876">
    <property type="entry name" value="Acyl-CoA_DS"/>
</dbReference>
<comment type="subcellular location">
    <subcellularLocation>
        <location evidence="1">Membrane</location>
        <topology evidence="1">Multi-pass membrane protein</topology>
    </subcellularLocation>
</comment>
<evidence type="ECO:0000256" key="10">
    <source>
        <dbReference type="ARBA" id="ARBA00023098"/>
    </source>
</evidence>
<dbReference type="AlphaFoldDB" id="A0A2P6QF36"/>
<dbReference type="OMA" id="AIFTAKW"/>
<evidence type="ECO:0000256" key="6">
    <source>
        <dbReference type="ARBA" id="ARBA00022832"/>
    </source>
</evidence>
<proteinExistence type="inferred from homology"/>
<keyword evidence="6" id="KW-0276">Fatty acid metabolism</keyword>
<dbReference type="InterPro" id="IPR005804">
    <property type="entry name" value="FA_desaturase_dom"/>
</dbReference>
<comment type="cofactor">
    <cofactor evidence="13">
        <name>Fe(2+)</name>
        <dbReference type="ChEBI" id="CHEBI:29033"/>
    </cofactor>
</comment>
<evidence type="ECO:0000256" key="14">
    <source>
        <dbReference type="SAM" id="Phobius"/>
    </source>
</evidence>
<reference evidence="16 17" key="1">
    <citation type="journal article" date="2018" name="Nat. Genet.">
        <title>The Rosa genome provides new insights in the design of modern roses.</title>
        <authorList>
            <person name="Bendahmane M."/>
        </authorList>
    </citation>
    <scope>NUCLEOTIDE SEQUENCE [LARGE SCALE GENOMIC DNA]</scope>
    <source>
        <strain evidence="17">cv. Old Blush</strain>
    </source>
</reference>
<dbReference type="GO" id="GO:0042761">
    <property type="term" value="P:very long-chain fatty acid biosynthetic process"/>
    <property type="evidence" value="ECO:0007669"/>
    <property type="project" value="TreeGrafter"/>
</dbReference>
<keyword evidence="4 13" id="KW-0444">Lipid biosynthesis</keyword>
<dbReference type="Pfam" id="PF00487">
    <property type="entry name" value="FA_desaturase"/>
    <property type="match status" value="1"/>
</dbReference>
<dbReference type="PANTHER" id="PTHR11351">
    <property type="entry name" value="ACYL-COA DESATURASE"/>
    <property type="match status" value="1"/>
</dbReference>
<comment type="similarity">
    <text evidence="3 13">Belongs to the fatty acid desaturase type 1 family.</text>
</comment>
<evidence type="ECO:0000256" key="5">
    <source>
        <dbReference type="ARBA" id="ARBA00022692"/>
    </source>
</evidence>
<evidence type="ECO:0000256" key="7">
    <source>
        <dbReference type="ARBA" id="ARBA00022989"/>
    </source>
</evidence>
<gene>
    <name evidence="16" type="ORF">RchiOBHm_Chr5g0050081</name>
</gene>
<name>A0A2P6QF36_ROSCH</name>
<comment type="pathway">
    <text evidence="2">Lipid metabolism.</text>
</comment>
<dbReference type="PANTHER" id="PTHR11351:SF31">
    <property type="entry name" value="DESATURASE 1, ISOFORM A-RELATED"/>
    <property type="match status" value="1"/>
</dbReference>
<keyword evidence="12 13" id="KW-0275">Fatty acid biosynthesis</keyword>
<evidence type="ECO:0000256" key="3">
    <source>
        <dbReference type="ARBA" id="ARBA00009295"/>
    </source>
</evidence>
<comment type="caution">
    <text evidence="16">The sequence shown here is derived from an EMBL/GenBank/DDBJ whole genome shotgun (WGS) entry which is preliminary data.</text>
</comment>
<evidence type="ECO:0000313" key="16">
    <source>
        <dbReference type="EMBL" id="PRQ32771.1"/>
    </source>
</evidence>
<keyword evidence="11 14" id="KW-0472">Membrane</keyword>
<dbReference type="CDD" id="cd03505">
    <property type="entry name" value="Delta9-FADS-like"/>
    <property type="match status" value="1"/>
</dbReference>
<feature type="transmembrane region" description="Helical" evidence="14">
    <location>
        <begin position="58"/>
        <end position="75"/>
    </location>
</feature>